<dbReference type="STRING" id="183478.A0A364MZ64"/>
<dbReference type="PANTHER" id="PTHR47447">
    <property type="entry name" value="OS03G0856100 PROTEIN"/>
    <property type="match status" value="1"/>
</dbReference>
<keyword evidence="7" id="KW-1185">Reference proteome</keyword>
<evidence type="ECO:0000313" key="6">
    <source>
        <dbReference type="EMBL" id="RAR07802.1"/>
    </source>
</evidence>
<dbReference type="Proteomes" id="UP000249619">
    <property type="component" value="Unassembled WGS sequence"/>
</dbReference>
<protein>
    <submittedName>
        <fullName evidence="6">Pentatricopeptide repeat protein</fullName>
    </submittedName>
</protein>
<dbReference type="InterPro" id="IPR011990">
    <property type="entry name" value="TPR-like_helical_dom_sf"/>
</dbReference>
<dbReference type="Gene3D" id="1.25.40.10">
    <property type="entry name" value="Tetratricopeptide repeat domain"/>
    <property type="match status" value="1"/>
</dbReference>
<comment type="function">
    <text evidence="3">Regulates mitochondrial small subunit maturation by controlling 15S rRNA 5'-end processing. Localizes to the 5' precursor of the 15S rRNA in a position that is subsequently occupied by mS47 in the mature yeast mtSSU. Uses structure and sequence-specific RNA recognition, binding to a single-stranded region of the precursor and specifically recognizing bases -6 to -1. The exchange of Ccm1 for mS47 is coupled to the irreversible removal of precursor rRNA that is accompanied by conformational changes of the mitoribosomal proteins uS5m and mS26. These conformational changes signal completion of 5'-end rRNA processing through protection of the mature 5'-end of the 15S rRNA and stabilization of mS47. The removal of the 5' precursor together with the dissociation of Ccm1 may be catalyzed by the 5'-3' exoribonuclease Pet127. Involved in the specific removal of group I introns in mitochondrial encoded transcripts.</text>
</comment>
<evidence type="ECO:0000256" key="5">
    <source>
        <dbReference type="PROSITE-ProRule" id="PRU00708"/>
    </source>
</evidence>
<reference evidence="7" key="1">
    <citation type="submission" date="2018-05" db="EMBL/GenBank/DDBJ databases">
        <title>Draft genome sequence of Stemphylium lycopersici strain CIDEFI 213.</title>
        <authorList>
            <person name="Medina R."/>
            <person name="Franco M.E.E."/>
            <person name="Lucentini C.G."/>
            <person name="Saparrat M.C.N."/>
            <person name="Balatti P.A."/>
        </authorList>
    </citation>
    <scope>NUCLEOTIDE SEQUENCE [LARGE SCALE GENOMIC DNA]</scope>
    <source>
        <strain evidence="7">CIDEFI 213</strain>
    </source>
</reference>
<accession>A0A364MZ64</accession>
<evidence type="ECO:0000256" key="3">
    <source>
        <dbReference type="ARBA" id="ARBA00044493"/>
    </source>
</evidence>
<proteinExistence type="inferred from homology"/>
<comment type="subunit">
    <text evidence="4">Binds to mitochondrial small subunit 15S rRNA.</text>
</comment>
<evidence type="ECO:0000256" key="1">
    <source>
        <dbReference type="ARBA" id="ARBA00006192"/>
    </source>
</evidence>
<dbReference type="PANTHER" id="PTHR47447:SF17">
    <property type="entry name" value="OS12G0638900 PROTEIN"/>
    <property type="match status" value="1"/>
</dbReference>
<dbReference type="Pfam" id="PF01535">
    <property type="entry name" value="PPR"/>
    <property type="match status" value="1"/>
</dbReference>
<feature type="repeat" description="PPR" evidence="5">
    <location>
        <begin position="305"/>
        <end position="335"/>
    </location>
</feature>
<dbReference type="PROSITE" id="PS51375">
    <property type="entry name" value="PPR"/>
    <property type="match status" value="1"/>
</dbReference>
<evidence type="ECO:0000256" key="4">
    <source>
        <dbReference type="ARBA" id="ARBA00044511"/>
    </source>
</evidence>
<comment type="caution">
    <text evidence="6">The sequence shown here is derived from an EMBL/GenBank/DDBJ whole genome shotgun (WGS) entry which is preliminary data.</text>
</comment>
<comment type="similarity">
    <text evidence="1">Belongs to the CCM1 family.</text>
</comment>
<dbReference type="EMBL" id="QGDH01000095">
    <property type="protein sequence ID" value="RAR07802.1"/>
    <property type="molecule type" value="Genomic_DNA"/>
</dbReference>
<dbReference type="NCBIfam" id="TIGR00756">
    <property type="entry name" value="PPR"/>
    <property type="match status" value="2"/>
</dbReference>
<dbReference type="AlphaFoldDB" id="A0A364MZ64"/>
<sequence length="544" mass="61872">MGTFFIQALVRAGACPKHAERKSTLRGVASPVSRHHSVRVNSTWSVPGHNDPKIKSQPRGPFKKVKSFAEKELQALVDYYGIELDDGPEKDLPDDGNLVWNIGDDHEPWPLRDPADAAHISKLEKLLEDEEAPHSDIFETYQKLQSPGVVYLRIETIRALLHHLAIVERPTPVTMQRFLSILDDMKTAHIHIIRSEWTSAIHLTVNALGTISEDSLQSALHIWKDMEQRAGIRGGYVTFNVLFTASVKAGKYTLAETFLKEMQARKVPMHRHHRVSLLYYYGVLQNGNAVRKAYQELVAAGEVVDTVVMNAVIASLLRAGEPSAAEHVFERMKRLHALRHSSAPGHKFFNRNWRHRRLLGMRLRDESRRLNREGDEEELKQLQDFAPIAPDSRTYGILVRHHAGVAGNIDRVNEILQEMKWNSIPYDGTIFIVIFHGFSAFGGVRYSSWTASRLEKIWQSYLKALNQDLERTWISSLSVVAALRAFARCTPPERTVKAWEEIRSRWHPDEQELETVLLVLRKLVPSLLEAQGTGFFDSKIPPPS</sequence>
<evidence type="ECO:0000256" key="2">
    <source>
        <dbReference type="ARBA" id="ARBA00022737"/>
    </source>
</evidence>
<evidence type="ECO:0000313" key="7">
    <source>
        <dbReference type="Proteomes" id="UP000249619"/>
    </source>
</evidence>
<name>A0A364MZ64_STELY</name>
<dbReference type="InterPro" id="IPR002885">
    <property type="entry name" value="PPR_rpt"/>
</dbReference>
<dbReference type="Pfam" id="PF13812">
    <property type="entry name" value="PPR_3"/>
    <property type="match status" value="1"/>
</dbReference>
<keyword evidence="2" id="KW-0677">Repeat</keyword>
<organism evidence="6 7">
    <name type="scientific">Stemphylium lycopersici</name>
    <name type="common">Tomato gray leaf spot disease fungus</name>
    <name type="synonym">Thyrospora lycopersici</name>
    <dbReference type="NCBI Taxonomy" id="183478"/>
    <lineage>
        <taxon>Eukaryota</taxon>
        <taxon>Fungi</taxon>
        <taxon>Dikarya</taxon>
        <taxon>Ascomycota</taxon>
        <taxon>Pezizomycotina</taxon>
        <taxon>Dothideomycetes</taxon>
        <taxon>Pleosporomycetidae</taxon>
        <taxon>Pleosporales</taxon>
        <taxon>Pleosporineae</taxon>
        <taxon>Pleosporaceae</taxon>
        <taxon>Stemphylium</taxon>
    </lineage>
</organism>
<gene>
    <name evidence="6" type="ORF">DDE83_006291</name>
</gene>